<dbReference type="RefSeq" id="WP_065272353.1">
    <property type="nucleotide sequence ID" value="NZ_CP015124.1"/>
</dbReference>
<dbReference type="EMBL" id="CP015124">
    <property type="protein sequence ID" value="ANP37544.1"/>
    <property type="molecule type" value="Genomic_DNA"/>
</dbReference>
<proteinExistence type="predicted"/>
<feature type="transmembrane region" description="Helical" evidence="1">
    <location>
        <begin position="234"/>
        <end position="257"/>
    </location>
</feature>
<protein>
    <recommendedName>
        <fullName evidence="4">Citrate transporter</fullName>
    </recommendedName>
</protein>
<feature type="transmembrane region" description="Helical" evidence="1">
    <location>
        <begin position="349"/>
        <end position="376"/>
    </location>
</feature>
<evidence type="ECO:0000313" key="3">
    <source>
        <dbReference type="Proteomes" id="UP000092565"/>
    </source>
</evidence>
<sequence length="457" mass="48406">MLSSAFLLLVSIGAIGEIFTDAPALRLMELVGILGFLALELRGLSKVALILLSLCIALPLYEVSQGTFNLARASTAIDRAAFFAFFLTSLSFLQFAANSSPLILRSGEILVNQRPGRRYLVLTFGAAVFGILLNFSTIGLLGTMIAKGVSPGETDEQKRIAGIRRRRMTLAMMRGFSSLPMWSPMTVTMALITAAIPSVAYGQIVIYSLPLAVVMLLLGWGIDRMSYPRRVLPGLPEAPSLAGLLPLMGMVIFVPSFSWGVSVILGVTLIQALLLCLPLVSLGWMAIQRWHEGALPALTGTARATVTGLLPGLPSMRSEIGLFTTSAFLGVLVLPLIDTNALGQTIVALGLGSGAVLALAGWIAYLLSMVGVSPIISVTILAGTLPNLTPLAISPLAVAVTMVSIWSIVVNVTPFSASVRLSARMIDEDPARVGLRWNLAYGTLAMSILTVALLIFA</sequence>
<feature type="transmembrane region" description="Helical" evidence="1">
    <location>
        <begin position="263"/>
        <end position="287"/>
    </location>
</feature>
<evidence type="ECO:0008006" key="4">
    <source>
        <dbReference type="Google" id="ProtNLM"/>
    </source>
</evidence>
<name>A0A1B0ZTZ4_9RHOB</name>
<feature type="transmembrane region" description="Helical" evidence="1">
    <location>
        <begin position="438"/>
        <end position="456"/>
    </location>
</feature>
<organism evidence="2 3">
    <name type="scientific">Phaeobacter gallaeciensis</name>
    <dbReference type="NCBI Taxonomy" id="60890"/>
    <lineage>
        <taxon>Bacteria</taxon>
        <taxon>Pseudomonadati</taxon>
        <taxon>Pseudomonadota</taxon>
        <taxon>Alphaproteobacteria</taxon>
        <taxon>Rhodobacterales</taxon>
        <taxon>Roseobacteraceae</taxon>
        <taxon>Phaeobacter</taxon>
    </lineage>
</organism>
<feature type="transmembrane region" description="Helical" evidence="1">
    <location>
        <begin position="396"/>
        <end position="417"/>
    </location>
</feature>
<feature type="transmembrane region" description="Helical" evidence="1">
    <location>
        <begin position="204"/>
        <end position="222"/>
    </location>
</feature>
<gene>
    <name evidence="2" type="ORF">JL2886_02656</name>
</gene>
<dbReference type="Proteomes" id="UP000092565">
    <property type="component" value="Chromosome"/>
</dbReference>
<feature type="transmembrane region" description="Helical" evidence="1">
    <location>
        <begin position="81"/>
        <end position="99"/>
    </location>
</feature>
<evidence type="ECO:0000313" key="2">
    <source>
        <dbReference type="EMBL" id="ANP37544.1"/>
    </source>
</evidence>
<dbReference type="OrthoDB" id="7832851at2"/>
<feature type="transmembrane region" description="Helical" evidence="1">
    <location>
        <begin position="175"/>
        <end position="198"/>
    </location>
</feature>
<feature type="transmembrane region" description="Helical" evidence="1">
    <location>
        <begin position="119"/>
        <end position="141"/>
    </location>
</feature>
<keyword evidence="1" id="KW-0472">Membrane</keyword>
<accession>A0A1B0ZTZ4</accession>
<reference evidence="2 3" key="1">
    <citation type="submission" date="2016-04" db="EMBL/GenBank/DDBJ databases">
        <authorList>
            <person name="Evans L.H."/>
            <person name="Alamgir A."/>
            <person name="Owens N."/>
            <person name="Weber N.D."/>
            <person name="Virtaneva K."/>
            <person name="Barbian K."/>
            <person name="Babar A."/>
            <person name="Rosenke K."/>
        </authorList>
    </citation>
    <scope>NUCLEOTIDE SEQUENCE [LARGE SCALE GENOMIC DNA]</scope>
    <source>
        <strain evidence="2 3">JL2886</strain>
    </source>
</reference>
<keyword evidence="3" id="KW-1185">Reference proteome</keyword>
<evidence type="ECO:0000256" key="1">
    <source>
        <dbReference type="SAM" id="Phobius"/>
    </source>
</evidence>
<keyword evidence="1" id="KW-0812">Transmembrane</keyword>
<dbReference type="AlphaFoldDB" id="A0A1B0ZTZ4"/>
<feature type="transmembrane region" description="Helical" evidence="1">
    <location>
        <begin position="44"/>
        <end position="61"/>
    </location>
</feature>
<feature type="transmembrane region" description="Helical" evidence="1">
    <location>
        <begin position="320"/>
        <end position="337"/>
    </location>
</feature>
<keyword evidence="1" id="KW-1133">Transmembrane helix</keyword>